<evidence type="ECO:0000313" key="10">
    <source>
        <dbReference type="Proteomes" id="UP000179099"/>
    </source>
</evidence>
<keyword evidence="5 6" id="KW-0472">Membrane</keyword>
<feature type="transmembrane region" description="Helical" evidence="6">
    <location>
        <begin position="403"/>
        <end position="428"/>
    </location>
</feature>
<sequence length="498" mass="55356">MTKSKIFLYLCLSFIIGVFIESLVRIPLVVLWGFFVLGLIGAAVFWLKNRKIVAAAFCLIFLALGVWRVLASQSAGTLAQLNGQGRLSIIGKVAEPSDRRQFSQKLKIEAQSAVFHFGQAEVSGFLLVQTDLYPQFSYGDILEISGQLKEPENFNDFDYKSYLAKSDIYSVISNPEIRVVATGQGSRIKQALFGLKQKYEEAIDSLLPEPQAGFLAGLNLGEKRQISPELSDAFARSGTSHIVALSGYNISIIAAFFMTIFGWLMLRRSLRFWLAVLAIVFFTILTGASASVTRAAIMGILVLLARHEGRMYNVRNALVFAGAAMIYLNPKILLFDIGFQLSFLATAGLIWLAPVFEKWFAGAPKLFGLKEILIATLSAQLAVLPLLLVYFGRLSLISPLANLVILLFIPLTMLFGFLAGGVGILWLAGAKIFGWLAWIFLTGEIAAIKFFAGLPLSSVKMHWGWPIAIIYYLILILFLYRFYLRQKKEILVEQWAED</sequence>
<evidence type="ECO:0000256" key="5">
    <source>
        <dbReference type="ARBA" id="ARBA00023136"/>
    </source>
</evidence>
<feature type="transmembrane region" description="Helical" evidence="6">
    <location>
        <begin position="341"/>
        <end position="360"/>
    </location>
</feature>
<accession>A0A1G2F8Z8</accession>
<comment type="caution">
    <text evidence="9">The sequence shown here is derived from an EMBL/GenBank/DDBJ whole genome shotgun (WGS) entry which is preliminary data.</text>
</comment>
<dbReference type="PANTHER" id="PTHR30619">
    <property type="entry name" value="DNA INTERNALIZATION/COMPETENCE PROTEIN COMEC/REC2"/>
    <property type="match status" value="1"/>
</dbReference>
<keyword evidence="4 6" id="KW-1133">Transmembrane helix</keyword>
<dbReference type="STRING" id="1801992.A2Y98_03060"/>
<dbReference type="Pfam" id="PF03772">
    <property type="entry name" value="Competence"/>
    <property type="match status" value="1"/>
</dbReference>
<evidence type="ECO:0000256" key="4">
    <source>
        <dbReference type="ARBA" id="ARBA00022989"/>
    </source>
</evidence>
<evidence type="ECO:0000313" key="9">
    <source>
        <dbReference type="EMBL" id="OGZ34483.1"/>
    </source>
</evidence>
<evidence type="ECO:0000256" key="1">
    <source>
        <dbReference type="ARBA" id="ARBA00004651"/>
    </source>
</evidence>
<feature type="transmembrane region" description="Helical" evidence="6">
    <location>
        <begin position="242"/>
        <end position="266"/>
    </location>
</feature>
<feature type="transmembrane region" description="Helical" evidence="6">
    <location>
        <begin position="29"/>
        <end position="46"/>
    </location>
</feature>
<reference evidence="9 10" key="1">
    <citation type="journal article" date="2016" name="Nat. Commun.">
        <title>Thousands of microbial genomes shed light on interconnected biogeochemical processes in an aquifer system.</title>
        <authorList>
            <person name="Anantharaman K."/>
            <person name="Brown C.T."/>
            <person name="Hug L.A."/>
            <person name="Sharon I."/>
            <person name="Castelle C.J."/>
            <person name="Probst A.J."/>
            <person name="Thomas B.C."/>
            <person name="Singh A."/>
            <person name="Wilkins M.J."/>
            <person name="Karaoz U."/>
            <person name="Brodie E.L."/>
            <person name="Williams K.H."/>
            <person name="Hubbard S.S."/>
            <person name="Banfield J.F."/>
        </authorList>
    </citation>
    <scope>NUCLEOTIDE SEQUENCE [LARGE SCALE GENOMIC DNA]</scope>
</reference>
<dbReference type="InterPro" id="IPR025405">
    <property type="entry name" value="DUF4131"/>
</dbReference>
<dbReference type="EMBL" id="MHMW01000008">
    <property type="protein sequence ID" value="OGZ34483.1"/>
    <property type="molecule type" value="Genomic_DNA"/>
</dbReference>
<organism evidence="9 10">
    <name type="scientific">Candidatus Portnoybacteria bacterium RBG_19FT_COMBO_36_7</name>
    <dbReference type="NCBI Taxonomy" id="1801992"/>
    <lineage>
        <taxon>Bacteria</taxon>
        <taxon>Candidatus Portnoyibacteriota</taxon>
    </lineage>
</organism>
<dbReference type="GO" id="GO:0005886">
    <property type="term" value="C:plasma membrane"/>
    <property type="evidence" value="ECO:0007669"/>
    <property type="project" value="UniProtKB-SubCell"/>
</dbReference>
<keyword evidence="2" id="KW-1003">Cell membrane</keyword>
<feature type="transmembrane region" description="Helical" evidence="6">
    <location>
        <begin position="272"/>
        <end position="305"/>
    </location>
</feature>
<evidence type="ECO:0008006" key="11">
    <source>
        <dbReference type="Google" id="ProtNLM"/>
    </source>
</evidence>
<evidence type="ECO:0000256" key="2">
    <source>
        <dbReference type="ARBA" id="ARBA00022475"/>
    </source>
</evidence>
<name>A0A1G2F8Z8_9BACT</name>
<comment type="subcellular location">
    <subcellularLocation>
        <location evidence="1">Cell membrane</location>
        <topology evidence="1">Multi-pass membrane protein</topology>
    </subcellularLocation>
</comment>
<dbReference type="InterPro" id="IPR004477">
    <property type="entry name" value="ComEC_N"/>
</dbReference>
<feature type="domain" description="DUF4131" evidence="8">
    <location>
        <begin position="27"/>
        <end position="173"/>
    </location>
</feature>
<keyword evidence="3 6" id="KW-0812">Transmembrane</keyword>
<dbReference type="PANTHER" id="PTHR30619:SF7">
    <property type="entry name" value="BETA-LACTAMASE DOMAIN PROTEIN"/>
    <property type="match status" value="1"/>
</dbReference>
<feature type="transmembrane region" description="Helical" evidence="6">
    <location>
        <begin position="435"/>
        <end position="457"/>
    </location>
</feature>
<dbReference type="Pfam" id="PF13567">
    <property type="entry name" value="DUF4131"/>
    <property type="match status" value="1"/>
</dbReference>
<feature type="transmembrane region" description="Helical" evidence="6">
    <location>
        <begin position="463"/>
        <end position="484"/>
    </location>
</feature>
<dbReference type="Proteomes" id="UP000179099">
    <property type="component" value="Unassembled WGS sequence"/>
</dbReference>
<evidence type="ECO:0000259" key="7">
    <source>
        <dbReference type="Pfam" id="PF03772"/>
    </source>
</evidence>
<dbReference type="NCBIfam" id="TIGR00360">
    <property type="entry name" value="ComEC_N-term"/>
    <property type="match status" value="1"/>
</dbReference>
<feature type="domain" description="ComEC/Rec2-related protein" evidence="7">
    <location>
        <begin position="218"/>
        <end position="480"/>
    </location>
</feature>
<evidence type="ECO:0000256" key="6">
    <source>
        <dbReference type="SAM" id="Phobius"/>
    </source>
</evidence>
<dbReference type="InterPro" id="IPR052159">
    <property type="entry name" value="Competence_DNA_uptake"/>
</dbReference>
<evidence type="ECO:0000259" key="8">
    <source>
        <dbReference type="Pfam" id="PF13567"/>
    </source>
</evidence>
<feature type="transmembrane region" description="Helical" evidence="6">
    <location>
        <begin position="6"/>
        <end position="24"/>
    </location>
</feature>
<feature type="transmembrane region" description="Helical" evidence="6">
    <location>
        <begin position="52"/>
        <end position="70"/>
    </location>
</feature>
<evidence type="ECO:0000256" key="3">
    <source>
        <dbReference type="ARBA" id="ARBA00022692"/>
    </source>
</evidence>
<feature type="transmembrane region" description="Helical" evidence="6">
    <location>
        <begin position="372"/>
        <end position="391"/>
    </location>
</feature>
<proteinExistence type="predicted"/>
<dbReference type="AlphaFoldDB" id="A0A1G2F8Z8"/>
<protein>
    <recommendedName>
        <fullName evidence="11">ComEC/Rec2-related protein domain-containing protein</fullName>
    </recommendedName>
</protein>
<gene>
    <name evidence="9" type="ORF">A2Y98_03060</name>
</gene>